<organism evidence="2 3">
    <name type="scientific">Linum trigynum</name>
    <dbReference type="NCBI Taxonomy" id="586398"/>
    <lineage>
        <taxon>Eukaryota</taxon>
        <taxon>Viridiplantae</taxon>
        <taxon>Streptophyta</taxon>
        <taxon>Embryophyta</taxon>
        <taxon>Tracheophyta</taxon>
        <taxon>Spermatophyta</taxon>
        <taxon>Magnoliopsida</taxon>
        <taxon>eudicotyledons</taxon>
        <taxon>Gunneridae</taxon>
        <taxon>Pentapetalae</taxon>
        <taxon>rosids</taxon>
        <taxon>fabids</taxon>
        <taxon>Malpighiales</taxon>
        <taxon>Linaceae</taxon>
        <taxon>Linum</taxon>
    </lineage>
</organism>
<keyword evidence="3" id="KW-1185">Reference proteome</keyword>
<reference evidence="2 3" key="1">
    <citation type="submission" date="2024-04" db="EMBL/GenBank/DDBJ databases">
        <authorList>
            <person name="Fracassetti M."/>
        </authorList>
    </citation>
    <scope>NUCLEOTIDE SEQUENCE [LARGE SCALE GENOMIC DNA]</scope>
</reference>
<dbReference type="Proteomes" id="UP001497516">
    <property type="component" value="Chromosome 9"/>
</dbReference>
<dbReference type="EMBL" id="OZ034822">
    <property type="protein sequence ID" value="CAL1411426.1"/>
    <property type="molecule type" value="Genomic_DNA"/>
</dbReference>
<dbReference type="AlphaFoldDB" id="A0AAV2GKX2"/>
<feature type="compositionally biased region" description="Low complexity" evidence="1">
    <location>
        <begin position="14"/>
        <end position="27"/>
    </location>
</feature>
<evidence type="ECO:0000313" key="3">
    <source>
        <dbReference type="Proteomes" id="UP001497516"/>
    </source>
</evidence>
<evidence type="ECO:0000256" key="1">
    <source>
        <dbReference type="SAM" id="MobiDB-lite"/>
    </source>
</evidence>
<evidence type="ECO:0000313" key="2">
    <source>
        <dbReference type="EMBL" id="CAL1411426.1"/>
    </source>
</evidence>
<sequence>MVGRQAVVDQPADSSPEGFGFGSSSGELDLNPGYSEGSFGSIHAKNGNGNGYDDADLHFRWSRAASAD</sequence>
<name>A0AAV2GKX2_9ROSI</name>
<protein>
    <submittedName>
        <fullName evidence="2">Uncharacterized protein</fullName>
    </submittedName>
</protein>
<feature type="region of interest" description="Disordered" evidence="1">
    <location>
        <begin position="1"/>
        <end position="33"/>
    </location>
</feature>
<proteinExistence type="predicted"/>
<accession>A0AAV2GKX2</accession>
<gene>
    <name evidence="2" type="ORF">LTRI10_LOCUS50783</name>
</gene>